<dbReference type="CDD" id="cd00038">
    <property type="entry name" value="CAP_ED"/>
    <property type="match status" value="1"/>
</dbReference>
<dbReference type="InterPro" id="IPR036388">
    <property type="entry name" value="WH-like_DNA-bd_sf"/>
</dbReference>
<dbReference type="GO" id="GO:0003677">
    <property type="term" value="F:DNA binding"/>
    <property type="evidence" value="ECO:0007669"/>
    <property type="project" value="UniProtKB-KW"/>
</dbReference>
<organism evidence="4 5">
    <name type="scientific">Paracoccus yeei</name>
    <dbReference type="NCBI Taxonomy" id="147645"/>
    <lineage>
        <taxon>Bacteria</taxon>
        <taxon>Pseudomonadati</taxon>
        <taxon>Pseudomonadota</taxon>
        <taxon>Alphaproteobacteria</taxon>
        <taxon>Rhodobacterales</taxon>
        <taxon>Paracoccaceae</taxon>
        <taxon>Paracoccus</taxon>
    </lineage>
</organism>
<dbReference type="KEGG" id="pye:A6J80_19840"/>
<dbReference type="EMBL" id="CP020442">
    <property type="protein sequence ID" value="ARC38314.1"/>
    <property type="molecule type" value="Genomic_DNA"/>
</dbReference>
<dbReference type="OrthoDB" id="190787at2"/>
<evidence type="ECO:0000256" key="2">
    <source>
        <dbReference type="ARBA" id="ARBA00023125"/>
    </source>
</evidence>
<dbReference type="RefSeq" id="WP_028718628.1">
    <property type="nucleotide sequence ID" value="NZ_CAUQGX010000001.1"/>
</dbReference>
<dbReference type="PANTHER" id="PTHR24567:SF26">
    <property type="entry name" value="REGULATORY PROTEIN YEIL"/>
    <property type="match status" value="1"/>
</dbReference>
<dbReference type="STRING" id="147645.A6J80_19840"/>
<dbReference type="SUPFAM" id="SSF51206">
    <property type="entry name" value="cAMP-binding domain-like"/>
    <property type="match status" value="1"/>
</dbReference>
<dbReference type="GO" id="GO:0005829">
    <property type="term" value="C:cytosol"/>
    <property type="evidence" value="ECO:0007669"/>
    <property type="project" value="TreeGrafter"/>
</dbReference>
<dbReference type="Pfam" id="PF00027">
    <property type="entry name" value="cNMP_binding"/>
    <property type="match status" value="1"/>
</dbReference>
<dbReference type="InterPro" id="IPR050397">
    <property type="entry name" value="Env_Response_Regulators"/>
</dbReference>
<keyword evidence="1" id="KW-0805">Transcription regulation</keyword>
<dbReference type="eggNOG" id="COG0664">
    <property type="taxonomic scope" value="Bacteria"/>
</dbReference>
<dbReference type="InterPro" id="IPR036390">
    <property type="entry name" value="WH_DNA-bd_sf"/>
</dbReference>
<dbReference type="NCBIfam" id="NF006901">
    <property type="entry name" value="PRK09392.1"/>
    <property type="match status" value="1"/>
</dbReference>
<keyword evidence="5" id="KW-1185">Reference proteome</keyword>
<proteinExistence type="predicted"/>
<keyword evidence="3" id="KW-0804">Transcription</keyword>
<dbReference type="Pfam" id="PF13545">
    <property type="entry name" value="HTH_Crp_2"/>
    <property type="match status" value="1"/>
</dbReference>
<accession>A0A1V0GWP9</accession>
<dbReference type="AlphaFoldDB" id="A0A1V0GWP9"/>
<evidence type="ECO:0000313" key="4">
    <source>
        <dbReference type="EMBL" id="ARC38314.1"/>
    </source>
</evidence>
<name>A0A1V0GWP9_9RHOB</name>
<evidence type="ECO:0000256" key="1">
    <source>
        <dbReference type="ARBA" id="ARBA00023015"/>
    </source>
</evidence>
<dbReference type="InterPro" id="IPR014710">
    <property type="entry name" value="RmlC-like_jellyroll"/>
</dbReference>
<dbReference type="Gene3D" id="2.60.120.10">
    <property type="entry name" value="Jelly Rolls"/>
    <property type="match status" value="1"/>
</dbReference>
<reference evidence="4" key="1">
    <citation type="submission" date="2017-12" db="EMBL/GenBank/DDBJ databases">
        <title>FDA dAtabase for Regulatory Grade micrObial Sequences (FDA-ARGOS): Supporting development and validation of Infectious Disease Dx tests.</title>
        <authorList>
            <person name="Campos J."/>
            <person name="Goldberg B."/>
            <person name="Tallon L."/>
            <person name="Sadzewicz L."/>
            <person name="Sengamalay N."/>
            <person name="Ott S."/>
            <person name="Godinez A."/>
            <person name="Nagaraj S."/>
            <person name="Vyas G."/>
            <person name="Aluvathingal J."/>
            <person name="Nadendla S."/>
            <person name="Geyer C."/>
            <person name="Nandy P."/>
            <person name="Hobson J."/>
            <person name="Sichtig H."/>
        </authorList>
    </citation>
    <scope>NUCLEOTIDE SEQUENCE</scope>
    <source>
        <strain evidence="4">FDAARGOS_252</strain>
    </source>
</reference>
<gene>
    <name evidence="4" type="ORF">A6J80_19840</name>
</gene>
<dbReference type="GO" id="GO:0003700">
    <property type="term" value="F:DNA-binding transcription factor activity"/>
    <property type="evidence" value="ECO:0007669"/>
    <property type="project" value="TreeGrafter"/>
</dbReference>
<dbReference type="Gene3D" id="1.10.10.10">
    <property type="entry name" value="Winged helix-like DNA-binding domain superfamily/Winged helix DNA-binding domain"/>
    <property type="match status" value="1"/>
</dbReference>
<dbReference type="CDD" id="cd00092">
    <property type="entry name" value="HTH_CRP"/>
    <property type="match status" value="1"/>
</dbReference>
<dbReference type="PROSITE" id="PS51063">
    <property type="entry name" value="HTH_CRP_2"/>
    <property type="match status" value="1"/>
</dbReference>
<dbReference type="InterPro" id="IPR012318">
    <property type="entry name" value="HTH_CRP"/>
</dbReference>
<evidence type="ECO:0000256" key="3">
    <source>
        <dbReference type="ARBA" id="ARBA00023163"/>
    </source>
</evidence>
<sequence length="234" mass="26003">MRDEEKPAIRSLPLFHEVSTPTFEALMATSYSQSFPPQLDLFRQGDRADFLHILIEGSVELHADWNGREAVMAMVRPVSSFILAACIRDVPYLMSARTLERSRILLLPAVDLRAAIRREPELAGAVMTELAGSYRDMVRQAKNMKLRTARERLAAWLLDQAHRQGAANSFVLPVEKRHLASYLGMTPESLSRALAGLKAQGIAMDGARVIITDRERLSATAGYDPLIDSSDEGL</sequence>
<dbReference type="InterPro" id="IPR018490">
    <property type="entry name" value="cNMP-bd_dom_sf"/>
</dbReference>
<dbReference type="InterPro" id="IPR000595">
    <property type="entry name" value="cNMP-bd_dom"/>
</dbReference>
<dbReference type="PANTHER" id="PTHR24567">
    <property type="entry name" value="CRP FAMILY TRANSCRIPTIONAL REGULATORY PROTEIN"/>
    <property type="match status" value="1"/>
</dbReference>
<dbReference type="SUPFAM" id="SSF46785">
    <property type="entry name" value="Winged helix' DNA-binding domain"/>
    <property type="match status" value="1"/>
</dbReference>
<protein>
    <submittedName>
        <fullName evidence="4">Transcriptional regulator</fullName>
    </submittedName>
</protein>
<dbReference type="PROSITE" id="PS50042">
    <property type="entry name" value="CNMP_BINDING_3"/>
    <property type="match status" value="1"/>
</dbReference>
<dbReference type="Proteomes" id="UP000191257">
    <property type="component" value="Chromosome"/>
</dbReference>
<keyword evidence="2" id="KW-0238">DNA-binding</keyword>
<dbReference type="SMART" id="SM00100">
    <property type="entry name" value="cNMP"/>
    <property type="match status" value="1"/>
</dbReference>
<dbReference type="SMART" id="SM00419">
    <property type="entry name" value="HTH_CRP"/>
    <property type="match status" value="1"/>
</dbReference>
<evidence type="ECO:0000313" key="5">
    <source>
        <dbReference type="Proteomes" id="UP000191257"/>
    </source>
</evidence>